<proteinExistence type="predicted"/>
<name>A0ACC2N2B5_9HYME</name>
<gene>
    <name evidence="1" type="ORF">QAD02_006967</name>
</gene>
<accession>A0ACC2N2B5</accession>
<keyword evidence="2" id="KW-1185">Reference proteome</keyword>
<dbReference type="Proteomes" id="UP001239111">
    <property type="component" value="Chromosome 4"/>
</dbReference>
<organism evidence="1 2">
    <name type="scientific">Eretmocerus hayati</name>
    <dbReference type="NCBI Taxonomy" id="131215"/>
    <lineage>
        <taxon>Eukaryota</taxon>
        <taxon>Metazoa</taxon>
        <taxon>Ecdysozoa</taxon>
        <taxon>Arthropoda</taxon>
        <taxon>Hexapoda</taxon>
        <taxon>Insecta</taxon>
        <taxon>Pterygota</taxon>
        <taxon>Neoptera</taxon>
        <taxon>Endopterygota</taxon>
        <taxon>Hymenoptera</taxon>
        <taxon>Apocrita</taxon>
        <taxon>Proctotrupomorpha</taxon>
        <taxon>Chalcidoidea</taxon>
        <taxon>Aphelinidae</taxon>
        <taxon>Aphelininae</taxon>
        <taxon>Eretmocerus</taxon>
    </lineage>
</organism>
<evidence type="ECO:0000313" key="2">
    <source>
        <dbReference type="Proteomes" id="UP001239111"/>
    </source>
</evidence>
<dbReference type="EMBL" id="CM056744">
    <property type="protein sequence ID" value="KAJ8665305.1"/>
    <property type="molecule type" value="Genomic_DNA"/>
</dbReference>
<comment type="caution">
    <text evidence="1">The sequence shown here is derived from an EMBL/GenBank/DDBJ whole genome shotgun (WGS) entry which is preliminary data.</text>
</comment>
<reference evidence="1" key="1">
    <citation type="submission" date="2023-04" db="EMBL/GenBank/DDBJ databases">
        <title>A chromosome-level genome assembly of the parasitoid wasp Eretmocerus hayati.</title>
        <authorList>
            <person name="Zhong Y."/>
            <person name="Liu S."/>
            <person name="Liu Y."/>
        </authorList>
    </citation>
    <scope>NUCLEOTIDE SEQUENCE</scope>
    <source>
        <strain evidence="1">ZJU_SS_LIU_2023</strain>
    </source>
</reference>
<protein>
    <submittedName>
        <fullName evidence="1">Uncharacterized protein</fullName>
    </submittedName>
</protein>
<evidence type="ECO:0000313" key="1">
    <source>
        <dbReference type="EMBL" id="KAJ8665305.1"/>
    </source>
</evidence>
<sequence>MSVIYKTDLRVNISKLADKNHLTENSGKELYELTKIHKELNRKGVIDHIKKYFTYAVAQNKGKPIELAQTLRTIPDHLFNRHEKCAEWCRTGDSVRHSVKLCDPVLYDKLPVNFGKYAQNSQKFAVAVSSQYNGSTTT</sequence>